<dbReference type="Pfam" id="PF00023">
    <property type="entry name" value="Ank"/>
    <property type="match status" value="1"/>
</dbReference>
<dbReference type="Pfam" id="PF12796">
    <property type="entry name" value="Ank_2"/>
    <property type="match status" value="1"/>
</dbReference>
<dbReference type="Proteomes" id="UP001500902">
    <property type="component" value="Unassembled WGS sequence"/>
</dbReference>
<keyword evidence="5" id="KW-1185">Reference proteome</keyword>
<protein>
    <recommendedName>
        <fullName evidence="6">Ankyrin repeat</fullName>
    </recommendedName>
</protein>
<reference evidence="5" key="1">
    <citation type="journal article" date="2019" name="Int. J. Syst. Evol. Microbiol.">
        <title>The Global Catalogue of Microorganisms (GCM) 10K type strain sequencing project: providing services to taxonomists for standard genome sequencing and annotation.</title>
        <authorList>
            <consortium name="The Broad Institute Genomics Platform"/>
            <consortium name="The Broad Institute Genome Sequencing Center for Infectious Disease"/>
            <person name="Wu L."/>
            <person name="Ma J."/>
        </authorList>
    </citation>
    <scope>NUCLEOTIDE SEQUENCE [LARGE SCALE GENOMIC DNA]</scope>
    <source>
        <strain evidence="5">JCM 16904</strain>
    </source>
</reference>
<dbReference type="PROSITE" id="PS50297">
    <property type="entry name" value="ANK_REP_REGION"/>
    <property type="match status" value="1"/>
</dbReference>
<sequence>MAMNLSEIFERGDVAALGAHLKQQPDDVGSVLQMAAQSERLDLLECVLSHRPPRWDLDVGLGYAARRRGAAAFVRVLLAAGASPAATDDRSPLWAAARAGAVENLQLLLAAGADPNARAEGDHDDPDGCKIALLAAIRSGVAAAVTELLAAGADVNVVTPALYRPLDVADDLGDATIIRHLRERGAKVLGPEELDLDQAVRRGFLARVQELLPTADSQDRGDALVSAVQKKNGSVAGAIVEVGGIEDHKLVLALGQCIAFDVPEVVPLLIAAGVDRDSPANYYKAPPIVLAAARGRTSIVRDLLDAGVDLQVRDQWGQNALAAARENGRTEIVRMLRAAGAAARTPAAIAKAARQKLAASTRSAWLPQLDGPAATGDPSQFGGLPWLRSTEVWPACESCEAPLTFFVQLDLSRTPKAAREAFGLGLLQLFHCTTCNPYHPFSSGDLVRIVDPADAVTPVKEPEGAQVLPVRPITGWGRAVKDYPYREADESALLPEEREVVFTLNRQGDKLGGWPNWVQDPDYPRCPHDDHRMTQPILQIDSNHGVAHTWGDNGVGFIVQCPQHRDQVTFLWQCA</sequence>
<dbReference type="EMBL" id="BAAAZP010000119">
    <property type="protein sequence ID" value="GAA3690746.1"/>
    <property type="molecule type" value="Genomic_DNA"/>
</dbReference>
<evidence type="ECO:0000256" key="2">
    <source>
        <dbReference type="ARBA" id="ARBA00023043"/>
    </source>
</evidence>
<evidence type="ECO:0008006" key="6">
    <source>
        <dbReference type="Google" id="ProtNLM"/>
    </source>
</evidence>
<organism evidence="4 5">
    <name type="scientific">Nonomuraea antimicrobica</name>
    <dbReference type="NCBI Taxonomy" id="561173"/>
    <lineage>
        <taxon>Bacteria</taxon>
        <taxon>Bacillati</taxon>
        <taxon>Actinomycetota</taxon>
        <taxon>Actinomycetes</taxon>
        <taxon>Streptosporangiales</taxon>
        <taxon>Streptosporangiaceae</taxon>
        <taxon>Nonomuraea</taxon>
    </lineage>
</organism>
<keyword evidence="1" id="KW-0677">Repeat</keyword>
<evidence type="ECO:0000256" key="3">
    <source>
        <dbReference type="PROSITE-ProRule" id="PRU00023"/>
    </source>
</evidence>
<dbReference type="SMART" id="SM00248">
    <property type="entry name" value="ANK"/>
    <property type="match status" value="5"/>
</dbReference>
<dbReference type="Gene3D" id="1.25.40.20">
    <property type="entry name" value="Ankyrin repeat-containing domain"/>
    <property type="match status" value="2"/>
</dbReference>
<name>A0ABP7CHI7_9ACTN</name>
<keyword evidence="2 3" id="KW-0040">ANK repeat</keyword>
<comment type="caution">
    <text evidence="4">The sequence shown here is derived from an EMBL/GenBank/DDBJ whole genome shotgun (WGS) entry which is preliminary data.</text>
</comment>
<gene>
    <name evidence="4" type="ORF">GCM10022224_065260</name>
</gene>
<evidence type="ECO:0000313" key="4">
    <source>
        <dbReference type="EMBL" id="GAA3690746.1"/>
    </source>
</evidence>
<dbReference type="InterPro" id="IPR036770">
    <property type="entry name" value="Ankyrin_rpt-contain_sf"/>
</dbReference>
<dbReference type="SUPFAM" id="SSF103032">
    <property type="entry name" value="Hypothetical protein YwqG"/>
    <property type="match status" value="1"/>
</dbReference>
<dbReference type="Gene3D" id="2.30.320.10">
    <property type="entry name" value="YwqG-like"/>
    <property type="match status" value="1"/>
</dbReference>
<proteinExistence type="predicted"/>
<dbReference type="PROSITE" id="PS50088">
    <property type="entry name" value="ANK_REPEAT"/>
    <property type="match status" value="2"/>
</dbReference>
<dbReference type="InterPro" id="IPR015315">
    <property type="entry name" value="DUF1963"/>
</dbReference>
<evidence type="ECO:0000313" key="5">
    <source>
        <dbReference type="Proteomes" id="UP001500902"/>
    </source>
</evidence>
<dbReference type="InterPro" id="IPR035948">
    <property type="entry name" value="YwqG-like_sf"/>
</dbReference>
<dbReference type="InterPro" id="IPR002110">
    <property type="entry name" value="Ankyrin_rpt"/>
</dbReference>
<evidence type="ECO:0000256" key="1">
    <source>
        <dbReference type="ARBA" id="ARBA00022737"/>
    </source>
</evidence>
<feature type="repeat" description="ANK" evidence="3">
    <location>
        <begin position="283"/>
        <end position="315"/>
    </location>
</feature>
<feature type="repeat" description="ANK" evidence="3">
    <location>
        <begin position="88"/>
        <end position="120"/>
    </location>
</feature>
<accession>A0ABP7CHI7</accession>
<dbReference type="Pfam" id="PF09234">
    <property type="entry name" value="DUF1963"/>
    <property type="match status" value="1"/>
</dbReference>
<dbReference type="SUPFAM" id="SSF48403">
    <property type="entry name" value="Ankyrin repeat"/>
    <property type="match status" value="1"/>
</dbReference>
<dbReference type="PANTHER" id="PTHR24198:SF165">
    <property type="entry name" value="ANKYRIN REPEAT-CONTAINING PROTEIN-RELATED"/>
    <property type="match status" value="1"/>
</dbReference>
<dbReference type="PANTHER" id="PTHR24198">
    <property type="entry name" value="ANKYRIN REPEAT AND PROTEIN KINASE DOMAIN-CONTAINING PROTEIN"/>
    <property type="match status" value="1"/>
</dbReference>